<dbReference type="GO" id="GO:0000159">
    <property type="term" value="C:protein phosphatase type 2A complex"/>
    <property type="evidence" value="ECO:0007669"/>
    <property type="project" value="TreeGrafter"/>
</dbReference>
<reference evidence="8" key="1">
    <citation type="submission" date="2023-07" db="EMBL/GenBank/DDBJ databases">
        <title>A draft genome of Kazachstania heterogenica Y-27499.</title>
        <authorList>
            <person name="Donic C."/>
            <person name="Kralova J.S."/>
            <person name="Fidel L."/>
            <person name="Ben-Dor S."/>
            <person name="Jung S."/>
        </authorList>
    </citation>
    <scope>NUCLEOTIDE SEQUENCE [LARGE SCALE GENOMIC DNA]</scope>
    <source>
        <strain evidence="8">Y27499</strain>
    </source>
</reference>
<dbReference type="CDD" id="cd04087">
    <property type="entry name" value="PTPA"/>
    <property type="match status" value="1"/>
</dbReference>
<dbReference type="PANTHER" id="PTHR10012">
    <property type="entry name" value="SERINE/THREONINE-PROTEIN PHOSPHATASE 2A REGULATORY SUBUNIT B"/>
    <property type="match status" value="1"/>
</dbReference>
<gene>
    <name evidence="7" type="ORF">RI543_004614</name>
</gene>
<organism evidence="7 8">
    <name type="scientific">Arxiozyma heterogenica</name>
    <dbReference type="NCBI Taxonomy" id="278026"/>
    <lineage>
        <taxon>Eukaryota</taxon>
        <taxon>Fungi</taxon>
        <taxon>Dikarya</taxon>
        <taxon>Ascomycota</taxon>
        <taxon>Saccharomycotina</taxon>
        <taxon>Saccharomycetes</taxon>
        <taxon>Saccharomycetales</taxon>
        <taxon>Saccharomycetaceae</taxon>
        <taxon>Arxiozyma</taxon>
    </lineage>
</organism>
<comment type="subcellular location">
    <subcellularLocation>
        <location evidence="2 6">Cytoplasm</location>
    </subcellularLocation>
</comment>
<evidence type="ECO:0000256" key="1">
    <source>
        <dbReference type="ARBA" id="ARBA00000971"/>
    </source>
</evidence>
<comment type="caution">
    <text evidence="7">The sequence shown here is derived from an EMBL/GenBank/DDBJ whole genome shotgun (WGS) entry which is preliminary data.</text>
</comment>
<protein>
    <recommendedName>
        <fullName evidence="6">Serine/threonine-protein phosphatase 2A activator</fullName>
        <ecNumber evidence="6">5.2.1.8</ecNumber>
    </recommendedName>
    <alternativeName>
        <fullName evidence="6">Phosphotyrosyl phosphatase activator</fullName>
    </alternativeName>
</protein>
<dbReference type="InterPro" id="IPR043170">
    <property type="entry name" value="PTPA_C_lid"/>
</dbReference>
<dbReference type="GO" id="GO:0008160">
    <property type="term" value="F:protein tyrosine phosphatase activator activity"/>
    <property type="evidence" value="ECO:0007669"/>
    <property type="project" value="TreeGrafter"/>
</dbReference>
<dbReference type="GO" id="GO:0005737">
    <property type="term" value="C:cytoplasm"/>
    <property type="evidence" value="ECO:0007669"/>
    <property type="project" value="UniProtKB-SubCell"/>
</dbReference>
<dbReference type="EMBL" id="JAWIZZ010000056">
    <property type="protein sequence ID" value="KAK5774080.1"/>
    <property type="molecule type" value="Genomic_DNA"/>
</dbReference>
<dbReference type="InterPro" id="IPR004327">
    <property type="entry name" value="Phstyr_phstse_ac"/>
</dbReference>
<dbReference type="EC" id="5.2.1.8" evidence="6"/>
<dbReference type="Pfam" id="PF03095">
    <property type="entry name" value="PTPA"/>
    <property type="match status" value="1"/>
</dbReference>
<dbReference type="PIRSF" id="PIRSF016325">
    <property type="entry name" value="Phstyr_phstse_ac"/>
    <property type="match status" value="1"/>
</dbReference>
<comment type="function">
    <text evidence="6">PPIases accelerate the folding of proteins. It catalyzes the cis-trans isomerization of proline imidic peptide bonds in oligopeptides.</text>
</comment>
<keyword evidence="5 6" id="KW-0413">Isomerase</keyword>
<evidence type="ECO:0000256" key="5">
    <source>
        <dbReference type="ARBA" id="ARBA00023235"/>
    </source>
</evidence>
<dbReference type="InterPro" id="IPR037218">
    <property type="entry name" value="PTPA_sf"/>
</dbReference>
<evidence type="ECO:0000313" key="7">
    <source>
        <dbReference type="EMBL" id="KAK5774080.1"/>
    </source>
</evidence>
<keyword evidence="4 6" id="KW-0697">Rotamase</keyword>
<evidence type="ECO:0000256" key="3">
    <source>
        <dbReference type="ARBA" id="ARBA00022490"/>
    </source>
</evidence>
<dbReference type="PANTHER" id="PTHR10012:SF5">
    <property type="entry name" value="SERINE_THREONINE-PROTEIN PHOSPHATASE 2A ACTIVATOR 2"/>
    <property type="match status" value="1"/>
</dbReference>
<dbReference type="GO" id="GO:0007052">
    <property type="term" value="P:mitotic spindle organization"/>
    <property type="evidence" value="ECO:0007669"/>
    <property type="project" value="TreeGrafter"/>
</dbReference>
<dbReference type="GO" id="GO:0003755">
    <property type="term" value="F:peptidyl-prolyl cis-trans isomerase activity"/>
    <property type="evidence" value="ECO:0007669"/>
    <property type="project" value="UniProtKB-KW"/>
</dbReference>
<sequence>MPEKRLLTEDDIKLWESSETRSQLINFIETLAESVRGHENTDYELPISDSINSLMSLLQKINQIIDKYPVIADANTSRFGKIEFRDFFHDIETHSSQLIKESFHQLTDKQVNQLSTYLTQSWGDKRRIDYGSGHELNFICFLYGLAYYKQFNIKRTDSTNLVLKVFVEYLKIMRTLERKYWLEPAGSHGVWGLDDYHFLPFLFGAFQLSTHKHLKPKSIHNDEIVEMFADRYLYFGCIAFINSVKTTASLRWHSPMLDDISGVKQWSKVAEGMVKMYIAEVLNKLPIMQHFYFSKFLPCPEGVTPSIQQSDFNLNDNNEIETKLHSNHLHTGWGDCCGIKIPSAIAATQMNNNKNHHHQQPKPLPFD</sequence>
<proteinExistence type="inferred from homology"/>
<evidence type="ECO:0000256" key="6">
    <source>
        <dbReference type="RuleBase" id="RU361210"/>
    </source>
</evidence>
<dbReference type="GO" id="GO:0005634">
    <property type="term" value="C:nucleus"/>
    <property type="evidence" value="ECO:0007669"/>
    <property type="project" value="TreeGrafter"/>
</dbReference>
<keyword evidence="8" id="KW-1185">Reference proteome</keyword>
<comment type="catalytic activity">
    <reaction evidence="1 6">
        <text>[protein]-peptidylproline (omega=180) = [protein]-peptidylproline (omega=0)</text>
        <dbReference type="Rhea" id="RHEA:16237"/>
        <dbReference type="Rhea" id="RHEA-COMP:10747"/>
        <dbReference type="Rhea" id="RHEA-COMP:10748"/>
        <dbReference type="ChEBI" id="CHEBI:83833"/>
        <dbReference type="ChEBI" id="CHEBI:83834"/>
        <dbReference type="EC" id="5.2.1.8"/>
    </reaction>
</comment>
<evidence type="ECO:0000313" key="8">
    <source>
        <dbReference type="Proteomes" id="UP001306508"/>
    </source>
</evidence>
<dbReference type="FunFam" id="1.20.120.1150:FF:000002">
    <property type="entry name" value="Serine/threonine-protein phosphatase 2A activator"/>
    <property type="match status" value="1"/>
</dbReference>
<dbReference type="Proteomes" id="UP001306508">
    <property type="component" value="Unassembled WGS sequence"/>
</dbReference>
<dbReference type="Gene3D" id="1.20.120.1150">
    <property type="match status" value="1"/>
</dbReference>
<keyword evidence="3 6" id="KW-0963">Cytoplasm</keyword>
<dbReference type="SUPFAM" id="SSF140984">
    <property type="entry name" value="PTPA-like"/>
    <property type="match status" value="1"/>
</dbReference>
<dbReference type="AlphaFoldDB" id="A0AAN7WEY2"/>
<evidence type="ECO:0000256" key="2">
    <source>
        <dbReference type="ARBA" id="ARBA00004496"/>
    </source>
</evidence>
<evidence type="ECO:0000256" key="4">
    <source>
        <dbReference type="ARBA" id="ARBA00023110"/>
    </source>
</evidence>
<name>A0AAN7WEY2_9SACH</name>
<comment type="similarity">
    <text evidence="6">Belongs to the PTPA-type PPIase family.</text>
</comment>
<accession>A0AAN7WEY2</accession>